<dbReference type="RefSeq" id="WP_175600682.1">
    <property type="nucleotide sequence ID" value="NZ_JABWGO010000002.1"/>
</dbReference>
<dbReference type="AlphaFoldDB" id="A0A7Y6IMX4"/>
<proteinExistence type="predicted"/>
<sequence>MRREAQRRRTRRAIALRDVRGLDPQAEQEVITWAARALTEAATKEE</sequence>
<name>A0A7Y6IMX4_9ACTN</name>
<evidence type="ECO:0000313" key="1">
    <source>
        <dbReference type="EMBL" id="NUW41141.1"/>
    </source>
</evidence>
<comment type="caution">
    <text evidence="1">The sequence shown here is derived from an EMBL/GenBank/DDBJ whole genome shotgun (WGS) entry which is preliminary data.</text>
</comment>
<reference evidence="1 2" key="1">
    <citation type="submission" date="2020-06" db="EMBL/GenBank/DDBJ databases">
        <authorList>
            <person name="Chanama M."/>
        </authorList>
    </citation>
    <scope>NUCLEOTIDE SEQUENCE [LARGE SCALE GENOMIC DNA]</scope>
    <source>
        <strain evidence="1 2">TBRC6557</strain>
    </source>
</reference>
<dbReference type="EMBL" id="JABWGO010000002">
    <property type="protein sequence ID" value="NUW41141.1"/>
    <property type="molecule type" value="Genomic_DNA"/>
</dbReference>
<gene>
    <name evidence="1" type="ORF">HT134_13460</name>
</gene>
<keyword evidence="2" id="KW-1185">Reference proteome</keyword>
<organism evidence="1 2">
    <name type="scientific">Nonomuraea rhodomycinica</name>
    <dbReference type="NCBI Taxonomy" id="1712872"/>
    <lineage>
        <taxon>Bacteria</taxon>
        <taxon>Bacillati</taxon>
        <taxon>Actinomycetota</taxon>
        <taxon>Actinomycetes</taxon>
        <taxon>Streptosporangiales</taxon>
        <taxon>Streptosporangiaceae</taxon>
        <taxon>Nonomuraea</taxon>
    </lineage>
</organism>
<accession>A0A7Y6IMX4</accession>
<dbReference type="Proteomes" id="UP000546126">
    <property type="component" value="Unassembled WGS sequence"/>
</dbReference>
<protein>
    <submittedName>
        <fullName evidence="1">Uncharacterized protein</fullName>
    </submittedName>
</protein>
<evidence type="ECO:0000313" key="2">
    <source>
        <dbReference type="Proteomes" id="UP000546126"/>
    </source>
</evidence>